<evidence type="ECO:0000256" key="14">
    <source>
        <dbReference type="ARBA" id="ARBA00023136"/>
    </source>
</evidence>
<evidence type="ECO:0000256" key="8">
    <source>
        <dbReference type="ARBA" id="ARBA00022737"/>
    </source>
</evidence>
<keyword evidence="12" id="KW-0007">Acetylation</keyword>
<proteinExistence type="inferred from homology"/>
<evidence type="ECO:0000256" key="4">
    <source>
        <dbReference type="ARBA" id="ARBA00022449"/>
    </source>
</evidence>
<evidence type="ECO:0000256" key="9">
    <source>
        <dbReference type="ARBA" id="ARBA00022792"/>
    </source>
</evidence>
<keyword evidence="6" id="KW-0597">Phosphoprotein</keyword>
<evidence type="ECO:0000256" key="7">
    <source>
        <dbReference type="ARBA" id="ARBA00022692"/>
    </source>
</evidence>
<feature type="transmembrane region" description="Helical" evidence="19">
    <location>
        <begin position="210"/>
        <end position="231"/>
    </location>
</feature>
<evidence type="ECO:0000256" key="12">
    <source>
        <dbReference type="ARBA" id="ARBA00022990"/>
    </source>
</evidence>
<feature type="repeat" description="Solcar" evidence="17">
    <location>
        <begin position="111"/>
        <end position="201"/>
    </location>
</feature>
<dbReference type="InterPro" id="IPR002113">
    <property type="entry name" value="ADT_euk_type"/>
</dbReference>
<comment type="subcellular location">
    <subcellularLocation>
        <location evidence="19">Membrane</location>
        <topology evidence="19">Multi-pass membrane protein</topology>
    </subcellularLocation>
    <subcellularLocation>
        <location evidence="1">Mitochondrion inner membrane</location>
        <topology evidence="1">Multi-pass membrane protein</topology>
    </subcellularLocation>
</comment>
<accession>A0A2K5S331</accession>
<keyword evidence="14 17" id="KW-0472">Membrane</keyword>
<dbReference type="Ensembl" id="ENSCCAT00000052572.1">
    <property type="protein sequence ID" value="ENSCCAP00000034797.1"/>
    <property type="gene ID" value="ENSCCAG00000035322.1"/>
</dbReference>
<dbReference type="GO" id="GO:0140021">
    <property type="term" value="P:mitochondrial ADP transmembrane transport"/>
    <property type="evidence" value="ECO:0007669"/>
    <property type="project" value="InterPro"/>
</dbReference>
<organism evidence="20 21">
    <name type="scientific">Cebus imitator</name>
    <name type="common">Panamanian white-faced capuchin</name>
    <name type="synonym">Cebus capucinus imitator</name>
    <dbReference type="NCBI Taxonomy" id="2715852"/>
    <lineage>
        <taxon>Eukaryota</taxon>
        <taxon>Metazoa</taxon>
        <taxon>Chordata</taxon>
        <taxon>Craniata</taxon>
        <taxon>Vertebrata</taxon>
        <taxon>Euteleostomi</taxon>
        <taxon>Mammalia</taxon>
        <taxon>Eutheria</taxon>
        <taxon>Euarchontoglires</taxon>
        <taxon>Primates</taxon>
        <taxon>Haplorrhini</taxon>
        <taxon>Platyrrhini</taxon>
        <taxon>Cebidae</taxon>
        <taxon>Cebinae</taxon>
        <taxon>Cebus</taxon>
    </lineage>
</organism>
<comment type="function">
    <text evidence="19">Catalyzes the exchange of ADP and ATP across the membrane.</text>
</comment>
<dbReference type="GO" id="GO:1901029">
    <property type="term" value="P:negative regulation of mitochondrial outer membrane permeabilization involved in apoptotic signaling pathway"/>
    <property type="evidence" value="ECO:0007669"/>
    <property type="project" value="TreeGrafter"/>
</dbReference>
<dbReference type="PRINTS" id="PR00927">
    <property type="entry name" value="ADPTRNSLCASE"/>
</dbReference>
<evidence type="ECO:0000256" key="10">
    <source>
        <dbReference type="ARBA" id="ARBA00022829"/>
    </source>
</evidence>
<dbReference type="Pfam" id="PF00153">
    <property type="entry name" value="Mito_carr"/>
    <property type="match status" value="3"/>
</dbReference>
<evidence type="ECO:0000313" key="21">
    <source>
        <dbReference type="Proteomes" id="UP000233040"/>
    </source>
</evidence>
<comment type="catalytic activity">
    <reaction evidence="16">
        <text>ADP(in) + ATP(out) = ADP(out) + ATP(in)</text>
        <dbReference type="Rhea" id="RHEA:34999"/>
        <dbReference type="ChEBI" id="CHEBI:30616"/>
        <dbReference type="ChEBI" id="CHEBI:456216"/>
    </reaction>
</comment>
<keyword evidence="11 19" id="KW-1133">Transmembrane helix</keyword>
<dbReference type="InterPro" id="IPR023395">
    <property type="entry name" value="MCP_dom_sf"/>
</dbReference>
<dbReference type="OMA" id="EKEWRID"/>
<evidence type="ECO:0000256" key="16">
    <source>
        <dbReference type="ARBA" id="ARBA00024537"/>
    </source>
</evidence>
<evidence type="ECO:0000313" key="20">
    <source>
        <dbReference type="Ensembl" id="ENSCCAP00000034797.1"/>
    </source>
</evidence>
<dbReference type="GO" id="GO:1990544">
    <property type="term" value="P:mitochondrial ATP transmembrane transport"/>
    <property type="evidence" value="ECO:0007669"/>
    <property type="project" value="InterPro"/>
</dbReference>
<evidence type="ECO:0000256" key="18">
    <source>
        <dbReference type="RuleBase" id="RU000488"/>
    </source>
</evidence>
<evidence type="ECO:0000256" key="17">
    <source>
        <dbReference type="PROSITE-ProRule" id="PRU00282"/>
    </source>
</evidence>
<comment type="subunit">
    <text evidence="19">Monomer.</text>
</comment>
<evidence type="ECO:0000256" key="15">
    <source>
        <dbReference type="ARBA" id="ARBA00024169"/>
    </source>
</evidence>
<sequence length="289" mass="31569">MTDAAVSFAKDFLAGGVVAAISKTAVVPIERVKLLLQVQHASKQITADKQYKGIIDCVVRIPKEQGVLSFWRGNLADVIRYFPTQALNFTFNDKYKQIFLGGVDKRTQFWCYFAGNLASGGAAGATSLCLVYPLDFAPTRLAADVGKAGAEREFRGLGDCLVKIYESVGIKGLYQGFHVSVQGIIIYRAADFGIYDTAKGMLPDPKNTHIVISGMIAQTVTAVAGLTSYPFDTVRRRMMMQSGRKGTDIMKIARDEGGKAFFKSAWSNVLRGLGGAFVLVLYDEIKKYT</sequence>
<evidence type="ECO:0000256" key="2">
    <source>
        <dbReference type="ARBA" id="ARBA00006375"/>
    </source>
</evidence>
<dbReference type="Gene3D" id="1.50.40.10">
    <property type="entry name" value="Mitochondrial carrier domain"/>
    <property type="match status" value="1"/>
</dbReference>
<dbReference type="InterPro" id="IPR018108">
    <property type="entry name" value="MCP_transmembrane"/>
</dbReference>
<evidence type="ECO:0000256" key="1">
    <source>
        <dbReference type="ARBA" id="ARBA00004448"/>
    </source>
</evidence>
<keyword evidence="13" id="KW-0496">Mitochondrion</keyword>
<evidence type="ECO:0000256" key="19">
    <source>
        <dbReference type="RuleBase" id="RU368008"/>
    </source>
</evidence>
<dbReference type="Proteomes" id="UP000233040">
    <property type="component" value="Unassembled WGS sequence"/>
</dbReference>
<evidence type="ECO:0000256" key="5">
    <source>
        <dbReference type="ARBA" id="ARBA00022481"/>
    </source>
</evidence>
<comment type="catalytic activity">
    <reaction evidence="15">
        <text>H(+)(in) = H(+)(out)</text>
        <dbReference type="Rhea" id="RHEA:34979"/>
        <dbReference type="ChEBI" id="CHEBI:15378"/>
    </reaction>
</comment>
<keyword evidence="21" id="KW-1185">Reference proteome</keyword>
<evidence type="ECO:0000256" key="13">
    <source>
        <dbReference type="ARBA" id="ARBA00023128"/>
    </source>
</evidence>
<reference evidence="20" key="1">
    <citation type="submission" date="2025-08" db="UniProtKB">
        <authorList>
            <consortium name="Ensembl"/>
        </authorList>
    </citation>
    <scope>IDENTIFICATION</scope>
</reference>
<evidence type="ECO:0000256" key="11">
    <source>
        <dbReference type="ARBA" id="ARBA00022989"/>
    </source>
</evidence>
<dbReference type="PANTHER" id="PTHR45635">
    <property type="entry name" value="ADP,ATP CARRIER PROTEIN 1-RELATED-RELATED"/>
    <property type="match status" value="1"/>
</dbReference>
<comment type="caution">
    <text evidence="19">Lacks conserved residue(s) required for the propagation of feature annotation.</text>
</comment>
<keyword evidence="7 17" id="KW-0812">Transmembrane</keyword>
<dbReference type="PANTHER" id="PTHR45635:SF3">
    <property type="entry name" value="ADP_ATP TRANSLOCASE 2"/>
    <property type="match status" value="1"/>
</dbReference>
<comment type="similarity">
    <text evidence="2 18">Belongs to the mitochondrial carrier (TC 2.A.29) family.</text>
</comment>
<keyword evidence="8" id="KW-0677">Repeat</keyword>
<keyword evidence="3 18" id="KW-0813">Transport</keyword>
<dbReference type="GO" id="GO:0007059">
    <property type="term" value="P:chromosome segregation"/>
    <property type="evidence" value="ECO:0007669"/>
    <property type="project" value="UniProtKB-KW"/>
</dbReference>
<dbReference type="GeneTree" id="ENSGT00940000154400"/>
<keyword evidence="4" id="KW-0050">Antiport</keyword>
<feature type="repeat" description="Solcar" evidence="17">
    <location>
        <begin position="208"/>
        <end position="288"/>
    </location>
</feature>
<evidence type="ECO:0000256" key="3">
    <source>
        <dbReference type="ARBA" id="ARBA00022448"/>
    </source>
</evidence>
<protein>
    <recommendedName>
        <fullName evidence="19">ADP/ATP translocase</fullName>
    </recommendedName>
    <alternativeName>
        <fullName evidence="19">ADP,ATP carrier protein</fullName>
    </alternativeName>
</protein>
<name>A0A2K5S331_CEBIM</name>
<feature type="repeat" description="Solcar" evidence="17">
    <location>
        <begin position="6"/>
        <end position="98"/>
    </location>
</feature>
<dbReference type="STRING" id="9516.ENSCCAP00000034797"/>
<keyword evidence="5" id="KW-0488">Methylation</keyword>
<keyword evidence="9" id="KW-0999">Mitochondrion inner membrane</keyword>
<dbReference type="AlphaFoldDB" id="A0A2K5S331"/>
<dbReference type="GO" id="GO:0005743">
    <property type="term" value="C:mitochondrial inner membrane"/>
    <property type="evidence" value="ECO:0007669"/>
    <property type="project" value="UniProtKB-SubCell"/>
</dbReference>
<keyword evidence="10" id="KW-0159">Chromosome partition</keyword>
<dbReference type="SUPFAM" id="SSF103506">
    <property type="entry name" value="Mitochondrial carrier"/>
    <property type="match status" value="1"/>
</dbReference>
<dbReference type="PRINTS" id="PR00926">
    <property type="entry name" value="MITOCARRIER"/>
</dbReference>
<dbReference type="PROSITE" id="PS50920">
    <property type="entry name" value="SOLCAR"/>
    <property type="match status" value="3"/>
</dbReference>
<dbReference type="FunFam" id="1.50.40.10:FF:000002">
    <property type="entry name" value="Putative ADP/ATP translocase 2-like"/>
    <property type="match status" value="1"/>
</dbReference>
<evidence type="ECO:0000256" key="6">
    <source>
        <dbReference type="ARBA" id="ARBA00022553"/>
    </source>
</evidence>
<reference evidence="20" key="2">
    <citation type="submission" date="2025-09" db="UniProtKB">
        <authorList>
            <consortium name="Ensembl"/>
        </authorList>
    </citation>
    <scope>IDENTIFICATION</scope>
</reference>
<dbReference type="GO" id="GO:0005471">
    <property type="term" value="F:ATP:ADP antiporter activity"/>
    <property type="evidence" value="ECO:0007669"/>
    <property type="project" value="UniProtKB-UniRule"/>
</dbReference>
<dbReference type="InterPro" id="IPR002067">
    <property type="entry name" value="MCP"/>
</dbReference>